<keyword evidence="2" id="KW-0560">Oxidoreductase</keyword>
<dbReference type="STRING" id="796620.VIBC2010_03762"/>
<evidence type="ECO:0000313" key="3">
    <source>
        <dbReference type="EMBL" id="EFP96190.1"/>
    </source>
</evidence>
<keyword evidence="4" id="KW-1185">Reference proteome</keyword>
<comment type="caution">
    <text evidence="3">The sequence shown here is derived from an EMBL/GenBank/DDBJ whole genome shotgun (WGS) entry which is preliminary data.</text>
</comment>
<dbReference type="EMBL" id="AEIU01000076">
    <property type="protein sequence ID" value="EFP96190.1"/>
    <property type="molecule type" value="Genomic_DNA"/>
</dbReference>
<reference evidence="3 4" key="1">
    <citation type="journal article" date="2012" name="Int. J. Syst. Evol. Microbiol.">
        <title>Vibrio caribbeanicus sp. nov., isolated from the marine sponge Scleritoderma cyanea.</title>
        <authorList>
            <person name="Hoffmann M."/>
            <person name="Monday S.R."/>
            <person name="Allard M.W."/>
            <person name="Strain E.A."/>
            <person name="Whittaker P."/>
            <person name="Naum M."/>
            <person name="McCarthy P.J."/>
            <person name="Lopez J.V."/>
            <person name="Fischer M."/>
            <person name="Brown E.W."/>
        </authorList>
    </citation>
    <scope>NUCLEOTIDE SEQUENCE [LARGE SCALE GENOMIC DNA]</scope>
    <source>
        <strain evidence="3 4">ATCC BAA-2122</strain>
    </source>
</reference>
<dbReference type="OrthoDB" id="5918124at2"/>
<sequence length="220" mass="24200">MEIKNAVVLITSAGSQVGGTLAHHFASLGATLVICDQEGEDFSCIYAQCLNISDNVYKFTISDNSLDSIHGLFEFIDSHLHRTPDVLINALTPQAMPNIFDRHGSDIFTQTLSTMAATMFSFGQATAERMREEQKNGVIVNVIATPEYQDLSGFANAASMVAGFTQSWAKQLTPFNIRVGGVIPSVEHEDVRWSDIRDDLIRNTEYIITNDYFSGRVVAA</sequence>
<gene>
    <name evidence="3" type="ORF">VIBC2010_03762</name>
</gene>
<accession>E3BL94</accession>
<dbReference type="RefSeq" id="WP_009601825.1">
    <property type="nucleotide sequence ID" value="NZ_AEIU01000076.1"/>
</dbReference>
<name>E3BL94_9VIBR</name>
<dbReference type="PANTHER" id="PTHR43639:SF1">
    <property type="entry name" value="SHORT-CHAIN DEHYDROGENASE_REDUCTASE FAMILY PROTEIN"/>
    <property type="match status" value="1"/>
</dbReference>
<dbReference type="SUPFAM" id="SSF51735">
    <property type="entry name" value="NAD(P)-binding Rossmann-fold domains"/>
    <property type="match status" value="1"/>
</dbReference>
<dbReference type="AlphaFoldDB" id="E3BL94"/>
<dbReference type="CDD" id="cd05233">
    <property type="entry name" value="SDR_c"/>
    <property type="match status" value="1"/>
</dbReference>
<dbReference type="Gene3D" id="3.40.50.720">
    <property type="entry name" value="NAD(P)-binding Rossmann-like Domain"/>
    <property type="match status" value="1"/>
</dbReference>
<organism evidence="3 4">
    <name type="scientific">Vibrio caribbeanicus ATCC BAA-2122</name>
    <dbReference type="NCBI Taxonomy" id="796620"/>
    <lineage>
        <taxon>Bacteria</taxon>
        <taxon>Pseudomonadati</taxon>
        <taxon>Pseudomonadota</taxon>
        <taxon>Gammaproteobacteria</taxon>
        <taxon>Vibrionales</taxon>
        <taxon>Vibrionaceae</taxon>
        <taxon>Vibrio</taxon>
    </lineage>
</organism>
<dbReference type="Proteomes" id="UP000002943">
    <property type="component" value="Unassembled WGS sequence"/>
</dbReference>
<proteinExistence type="inferred from homology"/>
<dbReference type="PANTHER" id="PTHR43639">
    <property type="entry name" value="OXIDOREDUCTASE, SHORT-CHAIN DEHYDROGENASE/REDUCTASE FAMILY (AFU_ORTHOLOGUE AFUA_5G02870)"/>
    <property type="match status" value="1"/>
</dbReference>
<dbReference type="InterPro" id="IPR036291">
    <property type="entry name" value="NAD(P)-bd_dom_sf"/>
</dbReference>
<evidence type="ECO:0000313" key="4">
    <source>
        <dbReference type="Proteomes" id="UP000002943"/>
    </source>
</evidence>
<evidence type="ECO:0000256" key="1">
    <source>
        <dbReference type="ARBA" id="ARBA00006484"/>
    </source>
</evidence>
<comment type="similarity">
    <text evidence="1">Belongs to the short-chain dehydrogenases/reductases (SDR) family.</text>
</comment>
<dbReference type="PRINTS" id="PR00081">
    <property type="entry name" value="GDHRDH"/>
</dbReference>
<dbReference type="InterPro" id="IPR002347">
    <property type="entry name" value="SDR_fam"/>
</dbReference>
<evidence type="ECO:0000256" key="2">
    <source>
        <dbReference type="ARBA" id="ARBA00023002"/>
    </source>
</evidence>
<dbReference type="Pfam" id="PF00106">
    <property type="entry name" value="adh_short"/>
    <property type="match status" value="1"/>
</dbReference>
<protein>
    <submittedName>
        <fullName evidence="3">Short chain dehydrogenase</fullName>
    </submittedName>
</protein>
<dbReference type="GO" id="GO:0016491">
    <property type="term" value="F:oxidoreductase activity"/>
    <property type="evidence" value="ECO:0007669"/>
    <property type="project" value="UniProtKB-KW"/>
</dbReference>
<dbReference type="eggNOG" id="COG1028">
    <property type="taxonomic scope" value="Bacteria"/>
</dbReference>
<dbReference type="NCBIfam" id="NF006464">
    <property type="entry name" value="PRK08862.1"/>
    <property type="match status" value="1"/>
</dbReference>